<dbReference type="PROSITE" id="PS50293">
    <property type="entry name" value="TPR_REGION"/>
    <property type="match status" value="1"/>
</dbReference>
<keyword evidence="1" id="KW-0802">TPR repeat</keyword>
<name>A0A845QK33_9FIRM</name>
<evidence type="ECO:0000313" key="3">
    <source>
        <dbReference type="EMBL" id="NBH60468.1"/>
    </source>
</evidence>
<dbReference type="Proteomes" id="UP000446866">
    <property type="component" value="Unassembled WGS sequence"/>
</dbReference>
<dbReference type="AlphaFoldDB" id="A0A845QK33"/>
<sequence length="337" mass="39710">MEKELLNRLHEEDNHEEIIKILESEGAEHDYDTICYLARAYNNRGEEGDYDKAADLLQMVYDMGKDDPLWHYRLGYAYFFSGRYEDALMCFEESLHLDPSDEDVDFFITECKEQILRRNGLFDEELNPEVYSSEEEEIIETYIEETFGEFESVFHELVSPDIHVDICVIPPTEERNFYTLVTMGMGAHRMNVPEDLSEYKLQRAELVICLPPYWDLESEKEEWYWPIRLLKVLARLPIQEDAWLGWGHTIDNGEGFDESTQLCGSMLITPVIFDEEEYICPLTEGEEVNFYQIIPLYREEMDFKMQHGADDLLKQLDGRVLVVDPKRQKFSPEKLLS</sequence>
<dbReference type="InterPro" id="IPR037181">
    <property type="entry name" value="SUFU_N"/>
</dbReference>
<dbReference type="Pfam" id="PF05076">
    <property type="entry name" value="SUFU"/>
    <property type="match status" value="1"/>
</dbReference>
<feature type="domain" description="Suppressor of fused-like" evidence="2">
    <location>
        <begin position="162"/>
        <end position="328"/>
    </location>
</feature>
<evidence type="ECO:0000313" key="4">
    <source>
        <dbReference type="Proteomes" id="UP000446866"/>
    </source>
</evidence>
<keyword evidence="4" id="KW-1185">Reference proteome</keyword>
<dbReference type="InterPro" id="IPR019734">
    <property type="entry name" value="TPR_rpt"/>
</dbReference>
<dbReference type="SMART" id="SM00028">
    <property type="entry name" value="TPR"/>
    <property type="match status" value="2"/>
</dbReference>
<dbReference type="EMBL" id="QXWK01000002">
    <property type="protein sequence ID" value="NBH60468.1"/>
    <property type="molecule type" value="Genomic_DNA"/>
</dbReference>
<reference evidence="3 4" key="1">
    <citation type="submission" date="2018-08" db="EMBL/GenBank/DDBJ databases">
        <title>Murine metabolic-syndrome-specific gut microbial biobank.</title>
        <authorList>
            <person name="Liu C."/>
        </authorList>
    </citation>
    <scope>NUCLEOTIDE SEQUENCE [LARGE SCALE GENOMIC DNA]</scope>
    <source>
        <strain evidence="3 4">28</strain>
    </source>
</reference>
<dbReference type="InterPro" id="IPR011990">
    <property type="entry name" value="TPR-like_helical_dom_sf"/>
</dbReference>
<gene>
    <name evidence="3" type="ORF">D0435_02110</name>
</gene>
<organism evidence="3 4">
    <name type="scientific">Anaerotruncus colihominis</name>
    <dbReference type="NCBI Taxonomy" id="169435"/>
    <lineage>
        <taxon>Bacteria</taxon>
        <taxon>Bacillati</taxon>
        <taxon>Bacillota</taxon>
        <taxon>Clostridia</taxon>
        <taxon>Eubacteriales</taxon>
        <taxon>Oscillospiraceae</taxon>
        <taxon>Anaerotruncus</taxon>
    </lineage>
</organism>
<evidence type="ECO:0000256" key="1">
    <source>
        <dbReference type="PROSITE-ProRule" id="PRU00339"/>
    </source>
</evidence>
<comment type="caution">
    <text evidence="3">The sequence shown here is derived from an EMBL/GenBank/DDBJ whole genome shotgun (WGS) entry which is preliminary data.</text>
</comment>
<dbReference type="Pfam" id="PF00515">
    <property type="entry name" value="TPR_1"/>
    <property type="match status" value="1"/>
</dbReference>
<feature type="repeat" description="TPR" evidence="1">
    <location>
        <begin position="68"/>
        <end position="101"/>
    </location>
</feature>
<evidence type="ECO:0000259" key="2">
    <source>
        <dbReference type="Pfam" id="PF05076"/>
    </source>
</evidence>
<dbReference type="SUPFAM" id="SSF103359">
    <property type="entry name" value="Suppressor of Fused, N-terminal domain"/>
    <property type="match status" value="1"/>
</dbReference>
<dbReference type="InterPro" id="IPR020941">
    <property type="entry name" value="SUFU-like_domain"/>
</dbReference>
<dbReference type="SUPFAM" id="SSF48452">
    <property type="entry name" value="TPR-like"/>
    <property type="match status" value="1"/>
</dbReference>
<proteinExistence type="predicted"/>
<dbReference type="RefSeq" id="WP_306770822.1">
    <property type="nucleotide sequence ID" value="NZ_QXWK01000002.1"/>
</dbReference>
<protein>
    <submittedName>
        <fullName evidence="3">Tetratricopeptide repeat protein</fullName>
    </submittedName>
</protein>
<accession>A0A845QK33</accession>
<dbReference type="Gene3D" id="1.25.40.10">
    <property type="entry name" value="Tetratricopeptide repeat domain"/>
    <property type="match status" value="1"/>
</dbReference>
<dbReference type="PROSITE" id="PS50005">
    <property type="entry name" value="TPR"/>
    <property type="match status" value="1"/>
</dbReference>